<proteinExistence type="predicted"/>
<accession>A0A0N8VZU0</accession>
<dbReference type="RefSeq" id="WP_055178838.1">
    <property type="nucleotide sequence ID" value="NZ_JAUSQY010000001.1"/>
</dbReference>
<evidence type="ECO:0000313" key="1">
    <source>
        <dbReference type="EMBL" id="KQB84834.1"/>
    </source>
</evidence>
<dbReference type="Proteomes" id="UP000050488">
    <property type="component" value="Unassembled WGS sequence"/>
</dbReference>
<dbReference type="EMBL" id="LKEV01000007">
    <property type="protein sequence ID" value="KQB84834.1"/>
    <property type="molecule type" value="Genomic_DNA"/>
</dbReference>
<keyword evidence="2" id="KW-1185">Reference proteome</keyword>
<evidence type="ECO:0000313" key="2">
    <source>
        <dbReference type="Proteomes" id="UP000050488"/>
    </source>
</evidence>
<dbReference type="PATRIC" id="fig|1544413.3.peg.2098"/>
<name>A0A0N8VZU0_9CORY</name>
<dbReference type="AlphaFoldDB" id="A0A0N8VZU0"/>
<gene>
    <name evidence="1" type="ORF">Clow_02096</name>
</gene>
<organism evidence="1 2">
    <name type="scientific">Corynebacterium lowii</name>
    <dbReference type="NCBI Taxonomy" id="1544413"/>
    <lineage>
        <taxon>Bacteria</taxon>
        <taxon>Bacillati</taxon>
        <taxon>Actinomycetota</taxon>
        <taxon>Actinomycetes</taxon>
        <taxon>Mycobacteriales</taxon>
        <taxon>Corynebacteriaceae</taxon>
        <taxon>Corynebacterium</taxon>
    </lineage>
</organism>
<reference evidence="1 2" key="1">
    <citation type="submission" date="2015-10" db="EMBL/GenBank/DDBJ databases">
        <title>Corynebacteirum lowii and Corynebacterium oculi species nova, derived from human clinical disease and and emended description of Corynebacterium mastiditis.</title>
        <authorList>
            <person name="Bernard K."/>
            <person name="Pacheco A.L."/>
            <person name="Mcdougall C."/>
            <person name="Burtx T."/>
            <person name="Weibe D."/>
            <person name="Tyler S."/>
            <person name="Olson A.B."/>
            <person name="Cnockaert M."/>
            <person name="Eguchi H."/>
            <person name="Kuwahara T."/>
            <person name="Nakayama-Imaohji H."/>
            <person name="Boudewijins M."/>
            <person name="Van Hoecke F."/>
            <person name="Bernier A.-M."/>
            <person name="Vandamme P."/>
        </authorList>
    </citation>
    <scope>NUCLEOTIDE SEQUENCE [LARGE SCALE GENOMIC DNA]</scope>
    <source>
        <strain evidence="1 2">NML 130206</strain>
    </source>
</reference>
<protein>
    <submittedName>
        <fullName evidence="1">Uncharacterized protein</fullName>
    </submittedName>
</protein>
<comment type="caution">
    <text evidence="1">The sequence shown here is derived from an EMBL/GenBank/DDBJ whole genome shotgun (WGS) entry which is preliminary data.</text>
</comment>
<sequence>MSSPTTLPNSVRVRRRALRAKTRAMSIALIILFSVMMALLSPHLQHALPPPKPSPPWHTHWAWSQARPALHTSLSAVHEFTRGINQDVILAPGHN</sequence>
<dbReference type="STRING" id="1544413.Clow_02096"/>